<evidence type="ECO:0000313" key="2">
    <source>
        <dbReference type="Proteomes" id="UP000784294"/>
    </source>
</evidence>
<keyword evidence="2" id="KW-1185">Reference proteome</keyword>
<dbReference type="AlphaFoldDB" id="A0A3S5ACB8"/>
<reference evidence="1" key="1">
    <citation type="submission" date="2018-11" db="EMBL/GenBank/DDBJ databases">
        <authorList>
            <consortium name="Pathogen Informatics"/>
        </authorList>
    </citation>
    <scope>NUCLEOTIDE SEQUENCE</scope>
</reference>
<name>A0A3S5ACB8_9PLAT</name>
<organism evidence="1 2">
    <name type="scientific">Protopolystoma xenopodis</name>
    <dbReference type="NCBI Taxonomy" id="117903"/>
    <lineage>
        <taxon>Eukaryota</taxon>
        <taxon>Metazoa</taxon>
        <taxon>Spiralia</taxon>
        <taxon>Lophotrochozoa</taxon>
        <taxon>Platyhelminthes</taxon>
        <taxon>Monogenea</taxon>
        <taxon>Polyopisthocotylea</taxon>
        <taxon>Polystomatidea</taxon>
        <taxon>Polystomatidae</taxon>
        <taxon>Protopolystoma</taxon>
    </lineage>
</organism>
<evidence type="ECO:0000313" key="1">
    <source>
        <dbReference type="EMBL" id="VEL12690.1"/>
    </source>
</evidence>
<accession>A0A3S5ACB8</accession>
<proteinExistence type="predicted"/>
<protein>
    <submittedName>
        <fullName evidence="1">Uncharacterized protein</fullName>
    </submittedName>
</protein>
<sequence length="168" mass="19121">MSCNEDNRCGEDESRRGTINSVFVPFAQSAYTPRGLHELMQKRQSGWTRLRVRTRPTVSCRLLTAPKTRDSRLETRCRNKFAGCASTLARREFCGSLSCMRWYRFVAFADRHFGTNFGCCYQKSDFGFLGRILEFASNVILFVDGSGDLDVAWPQPHSGIRPFVVDDA</sequence>
<comment type="caution">
    <text evidence="1">The sequence shown here is derived from an EMBL/GenBank/DDBJ whole genome shotgun (WGS) entry which is preliminary data.</text>
</comment>
<gene>
    <name evidence="1" type="ORF">PXEA_LOCUS6130</name>
</gene>
<dbReference type="EMBL" id="CAAALY010015523">
    <property type="protein sequence ID" value="VEL12690.1"/>
    <property type="molecule type" value="Genomic_DNA"/>
</dbReference>
<dbReference type="Proteomes" id="UP000784294">
    <property type="component" value="Unassembled WGS sequence"/>
</dbReference>